<dbReference type="PANTHER" id="PTHR48475:SF1">
    <property type="entry name" value="RNASE H TYPE-1 DOMAIN-CONTAINING PROTEIN"/>
    <property type="match status" value="1"/>
</dbReference>
<evidence type="ECO:0000313" key="1">
    <source>
        <dbReference type="Proteomes" id="UP000189701"/>
    </source>
</evidence>
<dbReference type="RefSeq" id="XP_009792983.1">
    <property type="nucleotide sequence ID" value="XM_009794681.1"/>
</dbReference>
<name>A0A1U7XQ40_NICSY</name>
<organism evidence="1 2">
    <name type="scientific">Nicotiana sylvestris</name>
    <name type="common">Wood tobacco</name>
    <name type="synonym">South American tobacco</name>
    <dbReference type="NCBI Taxonomy" id="4096"/>
    <lineage>
        <taxon>Eukaryota</taxon>
        <taxon>Viridiplantae</taxon>
        <taxon>Streptophyta</taxon>
        <taxon>Embryophyta</taxon>
        <taxon>Tracheophyta</taxon>
        <taxon>Spermatophyta</taxon>
        <taxon>Magnoliopsida</taxon>
        <taxon>eudicotyledons</taxon>
        <taxon>Gunneridae</taxon>
        <taxon>Pentapetalae</taxon>
        <taxon>asterids</taxon>
        <taxon>lamiids</taxon>
        <taxon>Solanales</taxon>
        <taxon>Solanaceae</taxon>
        <taxon>Nicotianoideae</taxon>
        <taxon>Nicotianeae</taxon>
        <taxon>Nicotiana</taxon>
    </lineage>
</organism>
<dbReference type="PANTHER" id="PTHR48475">
    <property type="entry name" value="RIBONUCLEASE H"/>
    <property type="match status" value="1"/>
</dbReference>
<reference evidence="2" key="2">
    <citation type="submission" date="2025-08" db="UniProtKB">
        <authorList>
            <consortium name="RefSeq"/>
        </authorList>
    </citation>
    <scope>IDENTIFICATION</scope>
    <source>
        <tissue evidence="2">Leaf</tissue>
    </source>
</reference>
<gene>
    <name evidence="2" type="primary">LOC104239935</name>
</gene>
<dbReference type="AlphaFoldDB" id="A0A1U7XQ40"/>
<proteinExistence type="predicted"/>
<reference evidence="1" key="1">
    <citation type="journal article" date="2013" name="Genome Biol.">
        <title>Reference genomes and transcriptomes of Nicotiana sylvestris and Nicotiana tomentosiformis.</title>
        <authorList>
            <person name="Sierro N."/>
            <person name="Battey J.N."/>
            <person name="Ouadi S."/>
            <person name="Bovet L."/>
            <person name="Goepfert S."/>
            <person name="Bakaher N."/>
            <person name="Peitsch M.C."/>
            <person name="Ivanov N.V."/>
        </authorList>
    </citation>
    <scope>NUCLEOTIDE SEQUENCE [LARGE SCALE GENOMIC DNA]</scope>
</reference>
<dbReference type="Gene3D" id="3.30.420.10">
    <property type="entry name" value="Ribonuclease H-like superfamily/Ribonuclease H"/>
    <property type="match status" value="1"/>
</dbReference>
<dbReference type="InterPro" id="IPR036397">
    <property type="entry name" value="RNaseH_sf"/>
</dbReference>
<dbReference type="Proteomes" id="UP000189701">
    <property type="component" value="Unplaced"/>
</dbReference>
<protein>
    <submittedName>
        <fullName evidence="2">Uncharacterized protein LOC104239935</fullName>
    </submittedName>
</protein>
<dbReference type="GO" id="GO:0003676">
    <property type="term" value="F:nucleic acid binding"/>
    <property type="evidence" value="ECO:0007669"/>
    <property type="project" value="InterPro"/>
</dbReference>
<accession>A0A1U7XQ40</accession>
<evidence type="ECO:0000313" key="2">
    <source>
        <dbReference type="RefSeq" id="XP_009792983.1"/>
    </source>
</evidence>
<keyword evidence="1" id="KW-1185">Reference proteome</keyword>
<sequence>MAIDQDVEELLIMGDLDLIILQSQGEWETWDVKLIPYKQHVEDLSKRFKLVEFSWKSKSEKGMVTAIRLRQNQMFVHVGATPYLLVYGTEAVIPAEVEIPSLGIIVEVKIEDSEWVKTV</sequence>